<reference evidence="1" key="1">
    <citation type="journal article" date="2023" name="Science">
        <title>Genome structures resolve the early diversification of teleost fishes.</title>
        <authorList>
            <person name="Parey E."/>
            <person name="Louis A."/>
            <person name="Montfort J."/>
            <person name="Bouchez O."/>
            <person name="Roques C."/>
            <person name="Iampietro C."/>
            <person name="Lluch J."/>
            <person name="Castinel A."/>
            <person name="Donnadieu C."/>
            <person name="Desvignes T."/>
            <person name="Floi Bucao C."/>
            <person name="Jouanno E."/>
            <person name="Wen M."/>
            <person name="Mejri S."/>
            <person name="Dirks R."/>
            <person name="Jansen H."/>
            <person name="Henkel C."/>
            <person name="Chen W.J."/>
            <person name="Zahm M."/>
            <person name="Cabau C."/>
            <person name="Klopp C."/>
            <person name="Thompson A.W."/>
            <person name="Robinson-Rechavi M."/>
            <person name="Braasch I."/>
            <person name="Lecointre G."/>
            <person name="Bobe J."/>
            <person name="Postlethwait J.H."/>
            <person name="Berthelot C."/>
            <person name="Roest Crollius H."/>
            <person name="Guiguen Y."/>
        </authorList>
    </citation>
    <scope>NUCLEOTIDE SEQUENCE</scope>
    <source>
        <strain evidence="1">NC1722</strain>
    </source>
</reference>
<dbReference type="AlphaFoldDB" id="A0AAD7W2L6"/>
<comment type="caution">
    <text evidence="1">The sequence shown here is derived from an EMBL/GenBank/DDBJ whole genome shotgun (WGS) entry which is preliminary data.</text>
</comment>
<sequence>MTFACDLRAIGPLQNVDPRPLRACAVRRAPRAVGSQPALSNLRVLPRAGPDRRGEVSALSTGATARARSGARYVLTQAVPVPARTLESLFDITVECRGMRVPPAGLTSEFPASAKNVH</sequence>
<keyword evidence="2" id="KW-1185">Reference proteome</keyword>
<dbReference type="Proteomes" id="UP001221898">
    <property type="component" value="Unassembled WGS sequence"/>
</dbReference>
<accession>A0AAD7W2L6</accession>
<evidence type="ECO:0000313" key="1">
    <source>
        <dbReference type="EMBL" id="KAJ8372919.1"/>
    </source>
</evidence>
<name>A0AAD7W2L6_9TELE</name>
<evidence type="ECO:0000313" key="2">
    <source>
        <dbReference type="Proteomes" id="UP001221898"/>
    </source>
</evidence>
<dbReference type="EMBL" id="JAINUG010000380">
    <property type="protein sequence ID" value="KAJ8372919.1"/>
    <property type="molecule type" value="Genomic_DNA"/>
</dbReference>
<protein>
    <submittedName>
        <fullName evidence="1">Uncharacterized protein</fullName>
    </submittedName>
</protein>
<organism evidence="1 2">
    <name type="scientific">Aldrovandia affinis</name>
    <dbReference type="NCBI Taxonomy" id="143900"/>
    <lineage>
        <taxon>Eukaryota</taxon>
        <taxon>Metazoa</taxon>
        <taxon>Chordata</taxon>
        <taxon>Craniata</taxon>
        <taxon>Vertebrata</taxon>
        <taxon>Euteleostomi</taxon>
        <taxon>Actinopterygii</taxon>
        <taxon>Neopterygii</taxon>
        <taxon>Teleostei</taxon>
        <taxon>Notacanthiformes</taxon>
        <taxon>Halosauridae</taxon>
        <taxon>Aldrovandia</taxon>
    </lineage>
</organism>
<proteinExistence type="predicted"/>
<gene>
    <name evidence="1" type="ORF">AAFF_G00275690</name>
</gene>